<gene>
    <name evidence="2" type="ORF">ZT3D7_G1877</name>
</gene>
<keyword evidence="3" id="KW-1185">Reference proteome</keyword>
<dbReference type="AlphaFoldDB" id="A0A1X7RHR0"/>
<feature type="region of interest" description="Disordered" evidence="1">
    <location>
        <begin position="112"/>
        <end position="137"/>
    </location>
</feature>
<evidence type="ECO:0000256" key="1">
    <source>
        <dbReference type="SAM" id="MobiDB-lite"/>
    </source>
</evidence>
<dbReference type="PANTHER" id="PTHR40422:SF1">
    <property type="entry name" value="TRANSLATION MACHINERY-ASSOCIATED PROTEIN 17"/>
    <property type="match status" value="1"/>
</dbReference>
<evidence type="ECO:0000313" key="2">
    <source>
        <dbReference type="EMBL" id="SMQ46731.1"/>
    </source>
</evidence>
<organism evidence="2 3">
    <name type="scientific">Zymoseptoria tritici (strain ST99CH_3D7)</name>
    <dbReference type="NCBI Taxonomy" id="1276538"/>
    <lineage>
        <taxon>Eukaryota</taxon>
        <taxon>Fungi</taxon>
        <taxon>Dikarya</taxon>
        <taxon>Ascomycota</taxon>
        <taxon>Pezizomycotina</taxon>
        <taxon>Dothideomycetes</taxon>
        <taxon>Dothideomycetidae</taxon>
        <taxon>Mycosphaerellales</taxon>
        <taxon>Mycosphaerellaceae</taxon>
        <taxon>Zymoseptoria</taxon>
    </lineage>
</organism>
<accession>A0A1X7RHR0</accession>
<dbReference type="GO" id="GO:0030674">
    <property type="term" value="F:protein-macromolecule adaptor activity"/>
    <property type="evidence" value="ECO:0007669"/>
    <property type="project" value="TreeGrafter"/>
</dbReference>
<sequence length="160" mass="17410">MPSSEPTTTSTPILADLFALALHDLPLDSVHAKSAELRNSLAHLLESNIQLRPFAAAGDADCVEAIAENELVMKRFEERIALCRAEVERRMGGSGHGLEDDVVKVNGDKVNGVAERGNDERAAAEVPAQSGRLTDEELRRRMEARLAEDNAEEDDDGVHL</sequence>
<dbReference type="GO" id="GO:0070682">
    <property type="term" value="P:proteasome regulatory particle assembly"/>
    <property type="evidence" value="ECO:0007669"/>
    <property type="project" value="InterPro"/>
</dbReference>
<dbReference type="PANTHER" id="PTHR40422">
    <property type="entry name" value="TRANSLATION MACHINERY-ASSOCIATED PROTEIN 17"/>
    <property type="match status" value="1"/>
</dbReference>
<proteinExistence type="predicted"/>
<evidence type="ECO:0000313" key="3">
    <source>
        <dbReference type="Proteomes" id="UP000215127"/>
    </source>
</evidence>
<dbReference type="STRING" id="1276538.A0A1X7RHR0"/>
<protein>
    <submittedName>
        <fullName evidence="2">Uncharacterized protein</fullName>
    </submittedName>
</protein>
<name>A0A1X7RHR0_ZYMT9</name>
<reference evidence="2 3" key="1">
    <citation type="submission" date="2016-06" db="EMBL/GenBank/DDBJ databases">
        <authorList>
            <person name="Kjaerup R.B."/>
            <person name="Dalgaard T.S."/>
            <person name="Juul-Madsen H.R."/>
        </authorList>
    </citation>
    <scope>NUCLEOTIDE SEQUENCE [LARGE SCALE GENOMIC DNA]</scope>
</reference>
<dbReference type="Proteomes" id="UP000215127">
    <property type="component" value="Chromosome 1"/>
</dbReference>
<dbReference type="EMBL" id="LT853692">
    <property type="protein sequence ID" value="SMQ46731.1"/>
    <property type="molecule type" value="Genomic_DNA"/>
</dbReference>
<dbReference type="InterPro" id="IPR038966">
    <property type="entry name" value="TMA17"/>
</dbReference>